<reference evidence="2 3" key="1">
    <citation type="submission" date="2016-05" db="EMBL/GenBank/DDBJ databases">
        <title>Compelete Genome Sequence of Bacteriochlorophyll-Synthesizing Bacterium Porphyrobacter neustonensis DSM 9434.</title>
        <authorList>
            <person name="Shi X.-L."/>
            <person name="Wu Y.-H."/>
            <person name="Cheng H."/>
            <person name="Xu L."/>
            <person name="Zhang X.-Q."/>
            <person name="Wang C.-S."/>
            <person name="Xu X.-W."/>
        </authorList>
    </citation>
    <scope>NUCLEOTIDE SEQUENCE [LARGE SCALE GENOMIC DNA]</scope>
    <source>
        <strain evidence="2 3">DSM 9434</strain>
    </source>
</reference>
<dbReference type="EMBL" id="CP016033">
    <property type="protein sequence ID" value="ANK13251.1"/>
    <property type="molecule type" value="Genomic_DNA"/>
</dbReference>
<dbReference type="KEGG" id="pns:A9D12_10195"/>
<dbReference type="Proteomes" id="UP000078263">
    <property type="component" value="Chromosome"/>
</dbReference>
<dbReference type="InterPro" id="IPR036397">
    <property type="entry name" value="RNaseH_sf"/>
</dbReference>
<organism evidence="2 3">
    <name type="scientific">Erythrobacter neustonensis</name>
    <dbReference type="NCBI Taxonomy" id="1112"/>
    <lineage>
        <taxon>Bacteria</taxon>
        <taxon>Pseudomonadati</taxon>
        <taxon>Pseudomonadota</taxon>
        <taxon>Alphaproteobacteria</taxon>
        <taxon>Sphingomonadales</taxon>
        <taxon>Erythrobacteraceae</taxon>
        <taxon>Erythrobacter/Porphyrobacter group</taxon>
        <taxon>Erythrobacter</taxon>
    </lineage>
</organism>
<gene>
    <name evidence="2" type="ORF">A9D12_10195</name>
</gene>
<accession>A0A192D5F8</accession>
<keyword evidence="3" id="KW-1185">Reference proteome</keyword>
<evidence type="ECO:0000313" key="2">
    <source>
        <dbReference type="EMBL" id="ANK13251.1"/>
    </source>
</evidence>
<dbReference type="SUPFAM" id="SSF53098">
    <property type="entry name" value="Ribonuclease H-like"/>
    <property type="match status" value="1"/>
</dbReference>
<dbReference type="Pfam" id="PF10108">
    <property type="entry name" value="DNA_pol_B_exo2"/>
    <property type="match status" value="1"/>
</dbReference>
<sequence length="282" mass="31504">MRFAGFGPEAELVKYQKFHHPECYQTDHIQVLDIETLAPETEDGSFPPWPLHEAVCASVLTQKKVGDSYEFDIRTVEFANELDGLRQLFGLLDAGATLVTWNGRGFDIPVLQIAAARHLLFADNALRIAWLAPRWAINHADLAELYGRFGGAGRPSLANICRALGIAAKTQGSGDGVAAMIADGREEQVFRYCEEDVAITWLAWLHYAAARYADPGKLAHPLAAFDRWLADDDNGRYAHLKHLRDLPLFRHAREAAPVFRLDQLIERTERRASIAAMRPSAM</sequence>
<proteinExistence type="predicted"/>
<dbReference type="RefSeq" id="WP_068351473.1">
    <property type="nucleotide sequence ID" value="NZ_CP016033.1"/>
</dbReference>
<dbReference type="InterPro" id="IPR012337">
    <property type="entry name" value="RNaseH-like_sf"/>
</dbReference>
<protein>
    <recommendedName>
        <fullName evidence="1">Predicted 3'-5' exonuclease PolB-like domain-containing protein</fullName>
    </recommendedName>
</protein>
<dbReference type="STRING" id="1112.A9D12_10195"/>
<dbReference type="InterPro" id="IPR019288">
    <property type="entry name" value="3'-5'_exonuclease_PolB-like"/>
</dbReference>
<name>A0A192D5F8_9SPHN</name>
<dbReference type="GO" id="GO:0003676">
    <property type="term" value="F:nucleic acid binding"/>
    <property type="evidence" value="ECO:0007669"/>
    <property type="project" value="InterPro"/>
</dbReference>
<dbReference type="AlphaFoldDB" id="A0A192D5F8"/>
<feature type="domain" description="Predicted 3'-5' exonuclease PolB-like" evidence="1">
    <location>
        <begin position="45"/>
        <end position="211"/>
    </location>
</feature>
<dbReference type="Gene3D" id="3.30.420.10">
    <property type="entry name" value="Ribonuclease H-like superfamily/Ribonuclease H"/>
    <property type="match status" value="1"/>
</dbReference>
<evidence type="ECO:0000259" key="1">
    <source>
        <dbReference type="Pfam" id="PF10108"/>
    </source>
</evidence>
<evidence type="ECO:0000313" key="3">
    <source>
        <dbReference type="Proteomes" id="UP000078263"/>
    </source>
</evidence>